<dbReference type="InterPro" id="IPR011990">
    <property type="entry name" value="TPR-like_helical_dom_sf"/>
</dbReference>
<dbReference type="PANTHER" id="PTHR44809">
    <property type="match status" value="1"/>
</dbReference>
<evidence type="ECO:0000313" key="2">
    <source>
        <dbReference type="Proteomes" id="UP001209701"/>
    </source>
</evidence>
<dbReference type="EMBL" id="JAJIRN010000013">
    <property type="protein sequence ID" value="MCV2371182.1"/>
    <property type="molecule type" value="Genomic_DNA"/>
</dbReference>
<comment type="caution">
    <text evidence="1">The sequence shown here is derived from an EMBL/GenBank/DDBJ whole genome shotgun (WGS) entry which is preliminary data.</text>
</comment>
<sequence>MKHMMPTPLQSQPIADAESMPLLRGTELAFALAGQGKLPIVDLINAAVRLTDADHPDISISLYRGWLSATDSPLAYVINFNLGVLLANGQRDVEAEAAYRAAIGQKRDFIEGHMNLGTLLMRNKREEEALAIWRAVLTLVDMQAPADQVFYVQALNNLGRLLEIRKDYPEAQAKLTLSLKQNPEQPNVMSELAHLRQMQGKWPVDSAANSIKAAGDLEGLHRQAVGALPSPLGMAKPDLSYIEAPYGKPNLDRKQDPNGRRYVLVAPPFQHNSAGIRVMYDLQKWLVRAGLDAIVCTWFNGYPVEQFEDDIVIYPEVAPGNLLKAKRVIRFILNVPGKLGYGEKTYDPGEILVAYNKELASYAHGRMLQVPSIEPFFNDEGTVKKVDSVFVGKGQDLGLHPPGCIAITKAYPPSRREVAQLLRSTRTLYMYDDFSMIAHEAELCGCDVKLIRKDGAIVEYPDHSYPTIDEFKVQLHDFIEMTKAL</sequence>
<evidence type="ECO:0008006" key="3">
    <source>
        <dbReference type="Google" id="ProtNLM"/>
    </source>
</evidence>
<dbReference type="InterPro" id="IPR019734">
    <property type="entry name" value="TPR_rpt"/>
</dbReference>
<name>A0ABT2YM88_9BURK</name>
<dbReference type="PANTHER" id="PTHR44809:SF1">
    <property type="entry name" value="PROTEIN O-MANNOSYL-TRANSFERASE TMTC1"/>
    <property type="match status" value="1"/>
</dbReference>
<gene>
    <name evidence="1" type="ORF">LNV07_24090</name>
</gene>
<dbReference type="SUPFAM" id="SSF48452">
    <property type="entry name" value="TPR-like"/>
    <property type="match status" value="1"/>
</dbReference>
<reference evidence="1 2" key="1">
    <citation type="submission" date="2021-11" db="EMBL/GenBank/DDBJ databases">
        <authorList>
            <person name="Liang Q."/>
            <person name="Mou H."/>
            <person name="Liu Z."/>
        </authorList>
    </citation>
    <scope>NUCLEOTIDE SEQUENCE [LARGE SCALE GENOMIC DNA]</scope>
    <source>
        <strain evidence="1 2">CHU3</strain>
    </source>
</reference>
<dbReference type="Gene3D" id="1.25.40.10">
    <property type="entry name" value="Tetratricopeptide repeat domain"/>
    <property type="match status" value="2"/>
</dbReference>
<protein>
    <recommendedName>
        <fullName evidence="3">Tetratricopeptide repeat protein</fullName>
    </recommendedName>
</protein>
<accession>A0ABT2YM88</accession>
<evidence type="ECO:0000313" key="1">
    <source>
        <dbReference type="EMBL" id="MCV2371182.1"/>
    </source>
</evidence>
<dbReference type="InterPro" id="IPR052943">
    <property type="entry name" value="TMTC_O-mannosyl-trnsfr"/>
</dbReference>
<organism evidence="1 2">
    <name type="scientific">Roseateles oligotrophus</name>
    <dbReference type="NCBI Taxonomy" id="1769250"/>
    <lineage>
        <taxon>Bacteria</taxon>
        <taxon>Pseudomonadati</taxon>
        <taxon>Pseudomonadota</taxon>
        <taxon>Betaproteobacteria</taxon>
        <taxon>Burkholderiales</taxon>
        <taxon>Sphaerotilaceae</taxon>
        <taxon>Roseateles</taxon>
    </lineage>
</organism>
<dbReference type="Proteomes" id="UP001209701">
    <property type="component" value="Unassembled WGS sequence"/>
</dbReference>
<keyword evidence="2" id="KW-1185">Reference proteome</keyword>
<dbReference type="SMART" id="SM00028">
    <property type="entry name" value="TPR"/>
    <property type="match status" value="3"/>
</dbReference>
<proteinExistence type="predicted"/>